<comment type="caution">
    <text evidence="15">The sequence shown here is derived from an EMBL/GenBank/DDBJ whole genome shotgun (WGS) entry which is preliminary data.</text>
</comment>
<evidence type="ECO:0000256" key="5">
    <source>
        <dbReference type="ARBA" id="ARBA00007383"/>
    </source>
</evidence>
<dbReference type="InterPro" id="IPR036397">
    <property type="entry name" value="RNaseH_sf"/>
</dbReference>
<dbReference type="GO" id="GO:0006298">
    <property type="term" value="P:mismatch repair"/>
    <property type="evidence" value="ECO:0007669"/>
    <property type="project" value="TreeGrafter"/>
</dbReference>
<evidence type="ECO:0000313" key="16">
    <source>
        <dbReference type="Proteomes" id="UP000034565"/>
    </source>
</evidence>
<dbReference type="GO" id="GO:0004523">
    <property type="term" value="F:RNA-DNA hybrid ribonuclease activity"/>
    <property type="evidence" value="ECO:0007669"/>
    <property type="project" value="UniProtKB-UniRule"/>
</dbReference>
<feature type="binding site" evidence="12">
    <location>
        <position position="8"/>
    </location>
    <ligand>
        <name>a divalent metal cation</name>
        <dbReference type="ChEBI" id="CHEBI:60240"/>
    </ligand>
</feature>
<dbReference type="GO" id="GO:0003723">
    <property type="term" value="F:RNA binding"/>
    <property type="evidence" value="ECO:0007669"/>
    <property type="project" value="UniProtKB-UniRule"/>
</dbReference>
<evidence type="ECO:0000256" key="9">
    <source>
        <dbReference type="ARBA" id="ARBA00022759"/>
    </source>
</evidence>
<dbReference type="PATRIC" id="fig|1618354.3.peg.704"/>
<keyword evidence="7 12" id="KW-0540">Nuclease</keyword>
<keyword evidence="10 12" id="KW-0378">Hydrolase</keyword>
<dbReference type="PROSITE" id="PS51975">
    <property type="entry name" value="RNASE_H_2"/>
    <property type="match status" value="1"/>
</dbReference>
<comment type="catalytic activity">
    <reaction evidence="1 12 13">
        <text>Endonucleolytic cleavage to 5'-phosphomonoester.</text>
        <dbReference type="EC" id="3.1.26.4"/>
    </reaction>
</comment>
<feature type="binding site" evidence="12">
    <location>
        <position position="97"/>
    </location>
    <ligand>
        <name>a divalent metal cation</name>
        <dbReference type="ChEBI" id="CHEBI:60240"/>
    </ligand>
</feature>
<keyword evidence="6" id="KW-0963">Cytoplasm</keyword>
<evidence type="ECO:0000256" key="7">
    <source>
        <dbReference type="ARBA" id="ARBA00022722"/>
    </source>
</evidence>
<keyword evidence="8 12" id="KW-0479">Metal-binding</keyword>
<dbReference type="GO" id="GO:0005737">
    <property type="term" value="C:cytoplasm"/>
    <property type="evidence" value="ECO:0007669"/>
    <property type="project" value="UniProtKB-SubCell"/>
</dbReference>
<evidence type="ECO:0000256" key="3">
    <source>
        <dbReference type="ARBA" id="ARBA00004065"/>
    </source>
</evidence>
<dbReference type="InterPro" id="IPR024567">
    <property type="entry name" value="RNase_HII/HIII_dom"/>
</dbReference>
<dbReference type="SUPFAM" id="SSF53098">
    <property type="entry name" value="Ribonuclease H-like"/>
    <property type="match status" value="1"/>
</dbReference>
<proteinExistence type="inferred from homology"/>
<dbReference type="GO" id="GO:0032299">
    <property type="term" value="C:ribonuclease H2 complex"/>
    <property type="evidence" value="ECO:0007669"/>
    <property type="project" value="TreeGrafter"/>
</dbReference>
<organism evidence="15 16">
    <name type="scientific">Candidatus Amesbacteria bacterium GW2011_GWA1_47_20</name>
    <dbReference type="NCBI Taxonomy" id="1618354"/>
    <lineage>
        <taxon>Bacteria</taxon>
        <taxon>Candidatus Amesiibacteriota</taxon>
    </lineage>
</organism>
<dbReference type="AlphaFoldDB" id="A0A0G1SF59"/>
<evidence type="ECO:0000256" key="12">
    <source>
        <dbReference type="PROSITE-ProRule" id="PRU01319"/>
    </source>
</evidence>
<dbReference type="NCBIfam" id="NF000595">
    <property type="entry name" value="PRK00015.1-3"/>
    <property type="match status" value="1"/>
</dbReference>
<evidence type="ECO:0000256" key="6">
    <source>
        <dbReference type="ARBA" id="ARBA00022490"/>
    </source>
</evidence>
<keyword evidence="11" id="KW-0464">Manganese</keyword>
<name>A0A0G1SF59_9BACT</name>
<accession>A0A0G1SF59</accession>
<feature type="binding site" evidence="12">
    <location>
        <position position="7"/>
    </location>
    <ligand>
        <name>a divalent metal cation</name>
        <dbReference type="ChEBI" id="CHEBI:60240"/>
    </ligand>
</feature>
<dbReference type="InterPro" id="IPR012337">
    <property type="entry name" value="RNaseH-like_sf"/>
</dbReference>
<dbReference type="PANTHER" id="PTHR10954:SF18">
    <property type="entry name" value="RIBONUCLEASE HII"/>
    <property type="match status" value="1"/>
</dbReference>
<evidence type="ECO:0000256" key="11">
    <source>
        <dbReference type="ARBA" id="ARBA00023211"/>
    </source>
</evidence>
<protein>
    <recommendedName>
        <fullName evidence="13">Ribonuclease</fullName>
        <ecNumber evidence="13">3.1.26.4</ecNumber>
    </recommendedName>
</protein>
<comment type="subcellular location">
    <subcellularLocation>
        <location evidence="4">Cytoplasm</location>
    </subcellularLocation>
</comment>
<dbReference type="PANTHER" id="PTHR10954">
    <property type="entry name" value="RIBONUCLEASE H2 SUBUNIT A"/>
    <property type="match status" value="1"/>
</dbReference>
<sequence>MIMCGMDEVGRGALAGPLVAAATVLSPQRSTLKLNDSKKLIHDLRFKIYEKIKKSGAVIAVEEISARQINTKGMGWANKEIFRRLKNKIPADKYMADGNLKIAGITSVVKADTKIPEVMAASIIAKVWRDKHMIRLHDEHPIYGWQSNKGYGTKYHIAAIREHGITKYHRSKFVRTALIPHPFRSPLL</sequence>
<comment type="cofactor">
    <cofactor evidence="12">
        <name>Mn(2+)</name>
        <dbReference type="ChEBI" id="CHEBI:29035"/>
    </cofactor>
    <cofactor evidence="12">
        <name>Mg(2+)</name>
        <dbReference type="ChEBI" id="CHEBI:18420"/>
    </cofactor>
    <text evidence="12">Manganese or magnesium. Binds 1 divalent metal ion per monomer in the absence of substrate. May bind a second metal ion after substrate binding.</text>
</comment>
<evidence type="ECO:0000256" key="4">
    <source>
        <dbReference type="ARBA" id="ARBA00004496"/>
    </source>
</evidence>
<evidence type="ECO:0000256" key="13">
    <source>
        <dbReference type="RuleBase" id="RU003515"/>
    </source>
</evidence>
<gene>
    <name evidence="15" type="ORF">UX92_C0024G0002</name>
</gene>
<dbReference type="EC" id="3.1.26.4" evidence="13"/>
<dbReference type="Gene3D" id="3.30.420.10">
    <property type="entry name" value="Ribonuclease H-like superfamily/Ribonuclease H"/>
    <property type="match status" value="1"/>
</dbReference>
<reference evidence="15 16" key="1">
    <citation type="journal article" date="2015" name="Nature">
        <title>rRNA introns, odd ribosomes, and small enigmatic genomes across a large radiation of phyla.</title>
        <authorList>
            <person name="Brown C.T."/>
            <person name="Hug L.A."/>
            <person name="Thomas B.C."/>
            <person name="Sharon I."/>
            <person name="Castelle C.J."/>
            <person name="Singh A."/>
            <person name="Wilkins M.J."/>
            <person name="Williams K.H."/>
            <person name="Banfield J.F."/>
        </authorList>
    </citation>
    <scope>NUCLEOTIDE SEQUENCE [LARGE SCALE GENOMIC DNA]</scope>
</reference>
<dbReference type="InterPro" id="IPR001352">
    <property type="entry name" value="RNase_HII/HIII"/>
</dbReference>
<feature type="domain" description="RNase H type-2" evidence="14">
    <location>
        <begin position="1"/>
        <end position="188"/>
    </location>
</feature>
<comment type="cofactor">
    <cofactor evidence="2">
        <name>Mg(2+)</name>
        <dbReference type="ChEBI" id="CHEBI:18420"/>
    </cofactor>
</comment>
<dbReference type="InterPro" id="IPR022898">
    <property type="entry name" value="RNase_HII"/>
</dbReference>
<comment type="function">
    <text evidence="3 13">Endonuclease that specifically degrades the RNA of RNA-DNA hybrids.</text>
</comment>
<evidence type="ECO:0000256" key="8">
    <source>
        <dbReference type="ARBA" id="ARBA00022723"/>
    </source>
</evidence>
<dbReference type="Pfam" id="PF01351">
    <property type="entry name" value="RNase_HII"/>
    <property type="match status" value="1"/>
</dbReference>
<comment type="similarity">
    <text evidence="5 13">Belongs to the RNase HII family.</text>
</comment>
<evidence type="ECO:0000259" key="14">
    <source>
        <dbReference type="PROSITE" id="PS51975"/>
    </source>
</evidence>
<dbReference type="EMBL" id="LCOA01000024">
    <property type="protein sequence ID" value="KKU68067.1"/>
    <property type="molecule type" value="Genomic_DNA"/>
</dbReference>
<evidence type="ECO:0000256" key="2">
    <source>
        <dbReference type="ARBA" id="ARBA00001946"/>
    </source>
</evidence>
<evidence type="ECO:0000256" key="10">
    <source>
        <dbReference type="ARBA" id="ARBA00022801"/>
    </source>
</evidence>
<dbReference type="GO" id="GO:0046872">
    <property type="term" value="F:metal ion binding"/>
    <property type="evidence" value="ECO:0007669"/>
    <property type="project" value="UniProtKB-KW"/>
</dbReference>
<dbReference type="Proteomes" id="UP000034565">
    <property type="component" value="Unassembled WGS sequence"/>
</dbReference>
<dbReference type="CDD" id="cd07182">
    <property type="entry name" value="RNase_HII_bacteria_HII_like"/>
    <property type="match status" value="1"/>
</dbReference>
<evidence type="ECO:0000256" key="1">
    <source>
        <dbReference type="ARBA" id="ARBA00000077"/>
    </source>
</evidence>
<dbReference type="GO" id="GO:0043137">
    <property type="term" value="P:DNA replication, removal of RNA primer"/>
    <property type="evidence" value="ECO:0007669"/>
    <property type="project" value="TreeGrafter"/>
</dbReference>
<evidence type="ECO:0000313" key="15">
    <source>
        <dbReference type="EMBL" id="KKU68067.1"/>
    </source>
</evidence>
<keyword evidence="9 12" id="KW-0255">Endonuclease</keyword>